<accession>A0A1B0AYW8</accession>
<reference evidence="3" key="1">
    <citation type="submission" date="2015-01" db="EMBL/GenBank/DDBJ databases">
        <authorList>
            <person name="Aksoy S."/>
            <person name="Warren W."/>
            <person name="Wilson R.K."/>
        </authorList>
    </citation>
    <scope>NUCLEOTIDE SEQUENCE [LARGE SCALE GENOMIC DNA]</scope>
    <source>
        <strain evidence="3">IAEA</strain>
    </source>
</reference>
<evidence type="ECO:0000313" key="2">
    <source>
        <dbReference type="EnsemblMetazoa" id="GPPI013389-PA"/>
    </source>
</evidence>
<sequence>MGAHSSKEKLTRSYSERFIHSQSIERERFGSFGKRTKGAAKKRDVRNLSISPTDLGPPPKTQQTANEKRYGSSGQTAATQSSTSTTISSPTSGNSVISVKSATASNQKFMTASPATGKLPLKVGVMPQDRSFVHPQHVQLHCYSDASDVVVELMYFVSQCAQVAHFASVACIAHVVYIACIVHIAHVAVHVAYVARVAYFARVVYTACVAHHIVHAVHAVRVHNCGNSEFETAVRGRSENLQRCSRRAQLTKYCIPSFNHQKRILKNVLNIISGLGCMARLDDIGLENEPFLSS</sequence>
<protein>
    <submittedName>
        <fullName evidence="2">Uncharacterized protein</fullName>
    </submittedName>
</protein>
<evidence type="ECO:0000256" key="1">
    <source>
        <dbReference type="SAM" id="MobiDB-lite"/>
    </source>
</evidence>
<dbReference type="EnsemblMetazoa" id="GPPI013389-RA">
    <property type="protein sequence ID" value="GPPI013389-PA"/>
    <property type="gene ID" value="GPPI013389"/>
</dbReference>
<evidence type="ECO:0000313" key="3">
    <source>
        <dbReference type="Proteomes" id="UP000092460"/>
    </source>
</evidence>
<dbReference type="EMBL" id="JXJN01006018">
    <property type="status" value="NOT_ANNOTATED_CDS"/>
    <property type="molecule type" value="Genomic_DNA"/>
</dbReference>
<dbReference type="EMBL" id="JXJN01006020">
    <property type="status" value="NOT_ANNOTATED_CDS"/>
    <property type="molecule type" value="Genomic_DNA"/>
</dbReference>
<dbReference type="Proteomes" id="UP000092460">
    <property type="component" value="Unassembled WGS sequence"/>
</dbReference>
<reference evidence="2" key="2">
    <citation type="submission" date="2020-05" db="UniProtKB">
        <authorList>
            <consortium name="EnsemblMetazoa"/>
        </authorList>
    </citation>
    <scope>IDENTIFICATION</scope>
    <source>
        <strain evidence="2">IAEA</strain>
    </source>
</reference>
<organism evidence="2 3">
    <name type="scientific">Glossina palpalis gambiensis</name>
    <dbReference type="NCBI Taxonomy" id="67801"/>
    <lineage>
        <taxon>Eukaryota</taxon>
        <taxon>Metazoa</taxon>
        <taxon>Ecdysozoa</taxon>
        <taxon>Arthropoda</taxon>
        <taxon>Hexapoda</taxon>
        <taxon>Insecta</taxon>
        <taxon>Pterygota</taxon>
        <taxon>Neoptera</taxon>
        <taxon>Endopterygota</taxon>
        <taxon>Diptera</taxon>
        <taxon>Brachycera</taxon>
        <taxon>Muscomorpha</taxon>
        <taxon>Hippoboscoidea</taxon>
        <taxon>Glossinidae</taxon>
        <taxon>Glossina</taxon>
    </lineage>
</organism>
<dbReference type="EMBL" id="JXJN01006019">
    <property type="status" value="NOT_ANNOTATED_CDS"/>
    <property type="molecule type" value="Genomic_DNA"/>
</dbReference>
<feature type="compositionally biased region" description="Low complexity" evidence="1">
    <location>
        <begin position="72"/>
        <end position="94"/>
    </location>
</feature>
<dbReference type="AlphaFoldDB" id="A0A1B0AYW8"/>
<feature type="compositionally biased region" description="Basic and acidic residues" evidence="1">
    <location>
        <begin position="1"/>
        <end position="29"/>
    </location>
</feature>
<proteinExistence type="predicted"/>
<dbReference type="VEuPathDB" id="VectorBase:GPPI013389"/>
<feature type="region of interest" description="Disordered" evidence="1">
    <location>
        <begin position="1"/>
        <end position="94"/>
    </location>
</feature>
<keyword evidence="3" id="KW-1185">Reference proteome</keyword>
<name>A0A1B0AYW8_9MUSC</name>